<feature type="signal peptide" evidence="1">
    <location>
        <begin position="1"/>
        <end position="20"/>
    </location>
</feature>
<reference evidence="2 3" key="1">
    <citation type="submission" date="2020-08" db="EMBL/GenBank/DDBJ databases">
        <title>Sequencing the genomes of 1000 actinobacteria strains.</title>
        <authorList>
            <person name="Klenk H.-P."/>
        </authorList>
    </citation>
    <scope>NUCLEOTIDE SEQUENCE [LARGE SCALE GENOMIC DNA]</scope>
    <source>
        <strain evidence="2 3">DSM 44551</strain>
    </source>
</reference>
<dbReference type="InterPro" id="IPR015943">
    <property type="entry name" value="WD40/YVTN_repeat-like_dom_sf"/>
</dbReference>
<sequence>MRTGSATRAVAACAAAGLLAAGCGPQGGEPAADEESVPHGYVEGAEETAEAQWRLVMADPDGGLHMLDPATEEVEEVGEAPGAEHAATDGRFAYVGGDAGTAVFDSGTWTVDHGDHVHYYKAEARAVGELGGGAGAWAAGDTAVTVLGGGDRLQVLDRAALEDGEVDEAATADGAAALAYAGHLIVAGGSGEVAVLDREGGPAGAEIGEDCPDPRGQAVTRRGAVLGCSDGALLLTEDDGEDGALRAEKIGYPDGEDAGPVQGLHHRPGAAVLAGPADGGVWVLDVGAAEWTLLDTGPALAASAAGEDMPVLVLGEDGALRSYDPATGEETAETELIEPPGGDGPPPAVTIDTGRAYVNDPEGGAVHEIDYNDDLRLARTFELDFAPALMVETGW</sequence>
<protein>
    <recommendedName>
        <fullName evidence="4">ABC transporter</fullName>
    </recommendedName>
</protein>
<feature type="chain" id="PRO_5039050467" description="ABC transporter" evidence="1">
    <location>
        <begin position="21"/>
        <end position="395"/>
    </location>
</feature>
<gene>
    <name evidence="2" type="ORF">HDA36_001352</name>
</gene>
<evidence type="ECO:0008006" key="4">
    <source>
        <dbReference type="Google" id="ProtNLM"/>
    </source>
</evidence>
<evidence type="ECO:0000256" key="1">
    <source>
        <dbReference type="SAM" id="SignalP"/>
    </source>
</evidence>
<evidence type="ECO:0000313" key="2">
    <source>
        <dbReference type="EMBL" id="MBB5431268.1"/>
    </source>
</evidence>
<name>A0A7W8QK35_9ACTN</name>
<dbReference type="SUPFAM" id="SSF50969">
    <property type="entry name" value="YVTN repeat-like/Quinoprotein amine dehydrogenase"/>
    <property type="match status" value="1"/>
</dbReference>
<dbReference type="InterPro" id="IPR011044">
    <property type="entry name" value="Quino_amine_DH_bsu"/>
</dbReference>
<dbReference type="Proteomes" id="UP000572635">
    <property type="component" value="Unassembled WGS sequence"/>
</dbReference>
<dbReference type="AlphaFoldDB" id="A0A7W8QK35"/>
<accession>A0A7W8QK35</accession>
<dbReference type="PROSITE" id="PS51257">
    <property type="entry name" value="PROKAR_LIPOPROTEIN"/>
    <property type="match status" value="1"/>
</dbReference>
<organism evidence="2 3">
    <name type="scientific">Nocardiopsis composta</name>
    <dbReference type="NCBI Taxonomy" id="157465"/>
    <lineage>
        <taxon>Bacteria</taxon>
        <taxon>Bacillati</taxon>
        <taxon>Actinomycetota</taxon>
        <taxon>Actinomycetes</taxon>
        <taxon>Streptosporangiales</taxon>
        <taxon>Nocardiopsidaceae</taxon>
        <taxon>Nocardiopsis</taxon>
    </lineage>
</organism>
<dbReference type="Gene3D" id="2.130.10.10">
    <property type="entry name" value="YVTN repeat-like/Quinoprotein amine dehydrogenase"/>
    <property type="match status" value="1"/>
</dbReference>
<evidence type="ECO:0000313" key="3">
    <source>
        <dbReference type="Proteomes" id="UP000572635"/>
    </source>
</evidence>
<keyword evidence="1" id="KW-0732">Signal</keyword>
<comment type="caution">
    <text evidence="2">The sequence shown here is derived from an EMBL/GenBank/DDBJ whole genome shotgun (WGS) entry which is preliminary data.</text>
</comment>
<dbReference type="RefSeq" id="WP_184390705.1">
    <property type="nucleotide sequence ID" value="NZ_BAAAJD010000007.1"/>
</dbReference>
<keyword evidence="3" id="KW-1185">Reference proteome</keyword>
<proteinExistence type="predicted"/>
<dbReference type="EMBL" id="JACHDB010000001">
    <property type="protein sequence ID" value="MBB5431268.1"/>
    <property type="molecule type" value="Genomic_DNA"/>
</dbReference>